<dbReference type="InterPro" id="IPR018062">
    <property type="entry name" value="HTH_AraC-typ_CS"/>
</dbReference>
<evidence type="ECO:0000256" key="2">
    <source>
        <dbReference type="ARBA" id="ARBA00023125"/>
    </source>
</evidence>
<dbReference type="InterPro" id="IPR032783">
    <property type="entry name" value="AraC_lig"/>
</dbReference>
<evidence type="ECO:0000313" key="5">
    <source>
        <dbReference type="EMBL" id="MEV0366428.1"/>
    </source>
</evidence>
<dbReference type="PANTHER" id="PTHR46796:SF13">
    <property type="entry name" value="HTH-TYPE TRANSCRIPTIONAL ACTIVATOR RHAS"/>
    <property type="match status" value="1"/>
</dbReference>
<organism evidence="5 6">
    <name type="scientific">Nocardia fusca</name>
    <dbReference type="NCBI Taxonomy" id="941183"/>
    <lineage>
        <taxon>Bacteria</taxon>
        <taxon>Bacillati</taxon>
        <taxon>Actinomycetota</taxon>
        <taxon>Actinomycetes</taxon>
        <taxon>Mycobacteriales</taxon>
        <taxon>Nocardiaceae</taxon>
        <taxon>Nocardia</taxon>
    </lineage>
</organism>
<dbReference type="Gene3D" id="1.10.10.60">
    <property type="entry name" value="Homeodomain-like"/>
    <property type="match status" value="2"/>
</dbReference>
<evidence type="ECO:0000313" key="6">
    <source>
        <dbReference type="Proteomes" id="UP001551658"/>
    </source>
</evidence>
<protein>
    <submittedName>
        <fullName evidence="5">AraC family transcriptional regulator</fullName>
    </submittedName>
</protein>
<reference evidence="5 6" key="1">
    <citation type="submission" date="2024-06" db="EMBL/GenBank/DDBJ databases">
        <title>The Natural Products Discovery Center: Release of the First 8490 Sequenced Strains for Exploring Actinobacteria Biosynthetic Diversity.</title>
        <authorList>
            <person name="Kalkreuter E."/>
            <person name="Kautsar S.A."/>
            <person name="Yang D."/>
            <person name="Bader C.D."/>
            <person name="Teijaro C.N."/>
            <person name="Fluegel L."/>
            <person name="Davis C.M."/>
            <person name="Simpson J.R."/>
            <person name="Lauterbach L."/>
            <person name="Steele A.D."/>
            <person name="Gui C."/>
            <person name="Meng S."/>
            <person name="Li G."/>
            <person name="Viehrig K."/>
            <person name="Ye F."/>
            <person name="Su P."/>
            <person name="Kiefer A.F."/>
            <person name="Nichols A."/>
            <person name="Cepeda A.J."/>
            <person name="Yan W."/>
            <person name="Fan B."/>
            <person name="Jiang Y."/>
            <person name="Adhikari A."/>
            <person name="Zheng C.-J."/>
            <person name="Schuster L."/>
            <person name="Cowan T.M."/>
            <person name="Smanski M.J."/>
            <person name="Chevrette M.G."/>
            <person name="De Carvalho L.P.S."/>
            <person name="Shen B."/>
        </authorList>
    </citation>
    <scope>NUCLEOTIDE SEQUENCE [LARGE SCALE GENOMIC DNA]</scope>
    <source>
        <strain evidence="5 6">NPDC050671</strain>
    </source>
</reference>
<dbReference type="Pfam" id="PF12852">
    <property type="entry name" value="Cupin_6"/>
    <property type="match status" value="1"/>
</dbReference>
<dbReference type="InterPro" id="IPR018060">
    <property type="entry name" value="HTH_AraC"/>
</dbReference>
<keyword evidence="2" id="KW-0238">DNA-binding</keyword>
<keyword evidence="6" id="KW-1185">Reference proteome</keyword>
<sequence length="313" mass="33417">MTTAGRFGRVDVLSETIAAVRTGSPTSGMFVRYAPWGRGYPVVPGTGFHMVVEGSCWLVPPAGEPIALGTEDVILMPRGADHVLVDSLDSAVTEQAHPGEPREIAGSGTRSVLLCGAYSLGRQRSHPLLDELPDFVHLPAHPGRPAALRSIVEVLAGEISEPRAGTDAAVPALLETMLLFALRAWLETQVQAPTGWAAAFGDPVVTATLRAIHEAPERAWTVPELSAIAGVSRATLSRRFTGTVGEPPLSYLTRWRMLTAARLLRDSDIPLAAVGRRVGYHSEFAFAKAFKREFGSAPGLYRRGDDTPAVVAV</sequence>
<dbReference type="SUPFAM" id="SSF46689">
    <property type="entry name" value="Homeodomain-like"/>
    <property type="match status" value="2"/>
</dbReference>
<dbReference type="Pfam" id="PF12833">
    <property type="entry name" value="HTH_18"/>
    <property type="match status" value="1"/>
</dbReference>
<dbReference type="PANTHER" id="PTHR46796">
    <property type="entry name" value="HTH-TYPE TRANSCRIPTIONAL ACTIVATOR RHAS-RELATED"/>
    <property type="match status" value="1"/>
</dbReference>
<accession>A0ABV3FFI8</accession>
<evidence type="ECO:0000256" key="1">
    <source>
        <dbReference type="ARBA" id="ARBA00023015"/>
    </source>
</evidence>
<feature type="domain" description="HTH araC/xylS-type" evidence="4">
    <location>
        <begin position="206"/>
        <end position="304"/>
    </location>
</feature>
<dbReference type="PROSITE" id="PS00041">
    <property type="entry name" value="HTH_ARAC_FAMILY_1"/>
    <property type="match status" value="1"/>
</dbReference>
<proteinExistence type="predicted"/>
<evidence type="ECO:0000259" key="4">
    <source>
        <dbReference type="PROSITE" id="PS01124"/>
    </source>
</evidence>
<keyword evidence="1" id="KW-0805">Transcription regulation</keyword>
<name>A0ABV3FFI8_9NOCA</name>
<dbReference type="InterPro" id="IPR050204">
    <property type="entry name" value="AraC_XylS_family_regulators"/>
</dbReference>
<comment type="caution">
    <text evidence="5">The sequence shown here is derived from an EMBL/GenBank/DDBJ whole genome shotgun (WGS) entry which is preliminary data.</text>
</comment>
<dbReference type="EMBL" id="JBFAIH010000019">
    <property type="protein sequence ID" value="MEV0366428.1"/>
    <property type="molecule type" value="Genomic_DNA"/>
</dbReference>
<dbReference type="PROSITE" id="PS01124">
    <property type="entry name" value="HTH_ARAC_FAMILY_2"/>
    <property type="match status" value="1"/>
</dbReference>
<evidence type="ECO:0000256" key="3">
    <source>
        <dbReference type="ARBA" id="ARBA00023163"/>
    </source>
</evidence>
<dbReference type="InterPro" id="IPR009057">
    <property type="entry name" value="Homeodomain-like_sf"/>
</dbReference>
<dbReference type="Proteomes" id="UP001551658">
    <property type="component" value="Unassembled WGS sequence"/>
</dbReference>
<dbReference type="SMART" id="SM00342">
    <property type="entry name" value="HTH_ARAC"/>
    <property type="match status" value="1"/>
</dbReference>
<gene>
    <name evidence="5" type="ORF">AB0H72_27405</name>
</gene>
<keyword evidence="3" id="KW-0804">Transcription</keyword>